<organism evidence="7 8">
    <name type="scientific">Babesia caballi</name>
    <dbReference type="NCBI Taxonomy" id="5871"/>
    <lineage>
        <taxon>Eukaryota</taxon>
        <taxon>Sar</taxon>
        <taxon>Alveolata</taxon>
        <taxon>Apicomplexa</taxon>
        <taxon>Aconoidasida</taxon>
        <taxon>Piroplasmida</taxon>
        <taxon>Babesiidae</taxon>
        <taxon>Babesia</taxon>
    </lineage>
</organism>
<evidence type="ECO:0000256" key="5">
    <source>
        <dbReference type="SAM" id="MobiDB-lite"/>
    </source>
</evidence>
<keyword evidence="1" id="KW-0479">Metal-binding</keyword>
<dbReference type="PROSITE" id="PS50016">
    <property type="entry name" value="ZF_PHD_2"/>
    <property type="match status" value="1"/>
</dbReference>
<evidence type="ECO:0000256" key="2">
    <source>
        <dbReference type="ARBA" id="ARBA00022771"/>
    </source>
</evidence>
<feature type="region of interest" description="Disordered" evidence="5">
    <location>
        <begin position="151"/>
        <end position="206"/>
    </location>
</feature>
<feature type="compositionally biased region" description="Low complexity" evidence="5">
    <location>
        <begin position="1268"/>
        <end position="1279"/>
    </location>
</feature>
<keyword evidence="8" id="KW-1185">Reference proteome</keyword>
<feature type="domain" description="PHD-type" evidence="6">
    <location>
        <begin position="1031"/>
        <end position="1085"/>
    </location>
</feature>
<feature type="compositionally biased region" description="Low complexity" evidence="5">
    <location>
        <begin position="160"/>
        <end position="184"/>
    </location>
</feature>
<accession>A0AAV4LML4</accession>
<name>A0AAV4LML4_BABCB</name>
<feature type="compositionally biased region" description="Low complexity" evidence="5">
    <location>
        <begin position="836"/>
        <end position="885"/>
    </location>
</feature>
<feature type="region of interest" description="Disordered" evidence="5">
    <location>
        <begin position="1268"/>
        <end position="1289"/>
    </location>
</feature>
<dbReference type="InterPro" id="IPR011011">
    <property type="entry name" value="Znf_FYVE_PHD"/>
</dbReference>
<comment type="caution">
    <text evidence="7">The sequence shown here is derived from an EMBL/GenBank/DDBJ whole genome shotgun (WGS) entry which is preliminary data.</text>
</comment>
<dbReference type="InterPro" id="IPR050701">
    <property type="entry name" value="Histone_Mod_Regulator"/>
</dbReference>
<keyword evidence="3" id="KW-0862">Zinc</keyword>
<evidence type="ECO:0000313" key="7">
    <source>
        <dbReference type="EMBL" id="GIX61007.1"/>
    </source>
</evidence>
<dbReference type="EMBL" id="BPLF01000001">
    <property type="protein sequence ID" value="GIX61007.1"/>
    <property type="molecule type" value="Genomic_DNA"/>
</dbReference>
<dbReference type="InterPro" id="IPR001965">
    <property type="entry name" value="Znf_PHD"/>
</dbReference>
<gene>
    <name evidence="7" type="ORF">BcabD6B2_04420</name>
</gene>
<dbReference type="GO" id="GO:0008270">
    <property type="term" value="F:zinc ion binding"/>
    <property type="evidence" value="ECO:0007669"/>
    <property type="project" value="UniProtKB-KW"/>
</dbReference>
<evidence type="ECO:0000313" key="8">
    <source>
        <dbReference type="Proteomes" id="UP001497744"/>
    </source>
</evidence>
<dbReference type="InterPro" id="IPR013083">
    <property type="entry name" value="Znf_RING/FYVE/PHD"/>
</dbReference>
<evidence type="ECO:0000259" key="6">
    <source>
        <dbReference type="PROSITE" id="PS50016"/>
    </source>
</evidence>
<dbReference type="Proteomes" id="UP001497744">
    <property type="component" value="Unassembled WGS sequence"/>
</dbReference>
<feature type="region of interest" description="Disordered" evidence="5">
    <location>
        <begin position="831"/>
        <end position="897"/>
    </location>
</feature>
<sequence>MDGTRSAPPADGGADMAAVSEGAAAAPAAPPTDYISALAHYGNLKSSAEFSRLDSQLRSSFGNDVVFCESLSLGHSLFESTLYHGFDPGLWPVEADILDRGGRNFSSLLPVVIAEEERCDACLGSLGGDDYSCSVCGVRVHEFCYFPKGAKPKPKKRVTPEQPCEEPQPTTLPLSPSDSSDPPQDNAAEEPGHMPTANEEIVNSDDPPDTDALKCDVCSAASQEPPPTCPLCGLSGGAMRQLPTDGLWVHCSCVTFAPPTSGVAFEIPLRMQHPQGVEEYLKKPKGKEKCDACGRDEGLIVPCSYQKCCRHLHARCALFNDKYGGTAFSEHIYYRLDERRQYFGFLGVFCLEHSSHEFVTLAVQMTLRRRQVIRERDSSSYRKYQMEAADVVRMSTAVTAAAYNDDDDDEQSSEAFPELVFQVEPDIAVPLQPDAAKEGEAAEVQPRGRRNIIKEWIEYLKGGQEATPRRAHIVPLQKPDNDAIELNIPADAVAPADEPPIVEVQTAQPEAALEGIGSQFRSQRMMWQKFDIFRPIPYGPAADRLLQNLDPASRKKSVAEYARLESDVLACNDFLEARDMSEMSLQQILHGCRGVLELLELLKTEVDRELQVSSSKASSSMLTNNQRKHTRIHVLVDTGRTAGMLIFRINKWLLDVLHDDADLAERNDKVAMSAAGAALDEEVRHFLSHVQSEVVRNTYSTVGFHSSGAGGVKEVDLLSGVSEYGLKDDLRQLHVAVNAVSSDGEILRMRRKLLKRSKGDPSLKSVQLEKFVVLTPLESELLRRSTLELSYATDSNVKLAVLNHTVQASPEVSCLQMIDWANVVNRIKSASRHSGNKAGSKASSSRATQPSSPSTTSATNGTTGTTAGSVTGRAASTTAAATTPAKGNDPPHTLPPVPMVYLGKQTWPVVDDVNFVRRQKEITECDLSVVSSQLRKIRENIRENVLGANSLQPTMNERLGCAAELLDQYEAMERWTTLVMNVSKGMCDSADSITPTSTTHHLQGPPVPLVVTPSPSDTRNAAKRAEGMAEGAYCSVCFVNTGNNLNPIYTCSRCYMSAHRNCYGIGRAGKEVEPSDYLCRRCEYERRTMGSQWQTAFRSCSLLCSICGRGGGALKRCDVDEWAHVFCLVVLMPETHCSNYSSLEPWTLQGLARWRREAVCSVCRVAWGHVTRCSDCDVTVHPLCAWLHGFRFSPSSSMGYVSYLTHGNVLMRQLLVRVHCNAHDGSRQWQLFVSARNKRFLNRDTAASMFEGREKRRKSRPLLLEAAASSESLETTSAANEVSEPTATPTVPPVDRRCGVCFGVGHLAECEQCRAQVHYSCYVEHEVQPAKGKRADATGAVDSFICDVCRNGDESAACALCQVAAGVLKQVTGLHAAGDQQVHYIHTICGVCFPEALVEIYGGAPPTGSPEPLGGDCVEALAWAGAAPCACCHSASGLMVRCCQEGCDVCFHPSCGMENRYVVESYCLDVTVGPQHVAFCQQHSLLPRSVGANLKLMLRLRPYLQLLQQVVGDMAAQDTVMRAWYRKRQELLNAECPLGSLIKKREEQS</sequence>
<dbReference type="CDD" id="cd15571">
    <property type="entry name" value="ePHD"/>
    <property type="match status" value="2"/>
</dbReference>
<dbReference type="PANTHER" id="PTHR13793:SF107">
    <property type="entry name" value="BROMODOMAIN-CONTAINING PROTEIN HOMOLOG"/>
    <property type="match status" value="1"/>
</dbReference>
<keyword evidence="2 4" id="KW-0863">Zinc-finger</keyword>
<dbReference type="Gene3D" id="3.30.40.10">
    <property type="entry name" value="Zinc/RING finger domain, C3HC4 (zinc finger)"/>
    <property type="match status" value="4"/>
</dbReference>
<proteinExistence type="predicted"/>
<dbReference type="SMART" id="SM00249">
    <property type="entry name" value="PHD"/>
    <property type="match status" value="6"/>
</dbReference>
<dbReference type="GO" id="GO:0006357">
    <property type="term" value="P:regulation of transcription by RNA polymerase II"/>
    <property type="evidence" value="ECO:0007669"/>
    <property type="project" value="TreeGrafter"/>
</dbReference>
<reference evidence="7 8" key="1">
    <citation type="submission" date="2021-06" db="EMBL/GenBank/DDBJ databases">
        <title>Genome sequence of Babesia caballi.</title>
        <authorList>
            <person name="Yamagishi J."/>
            <person name="Kidaka T."/>
            <person name="Ochi A."/>
        </authorList>
    </citation>
    <scope>NUCLEOTIDE SEQUENCE [LARGE SCALE GENOMIC DNA]</scope>
    <source>
        <strain evidence="7">USDA-D6B2</strain>
    </source>
</reference>
<dbReference type="InterPro" id="IPR019787">
    <property type="entry name" value="Znf_PHD-finger"/>
</dbReference>
<dbReference type="SUPFAM" id="SSF57903">
    <property type="entry name" value="FYVE/PHD zinc finger"/>
    <property type="match status" value="1"/>
</dbReference>
<dbReference type="PANTHER" id="PTHR13793">
    <property type="entry name" value="PHD FINGER PROTEINS"/>
    <property type="match status" value="1"/>
</dbReference>
<dbReference type="GeneID" id="94192490"/>
<evidence type="ECO:0000256" key="3">
    <source>
        <dbReference type="ARBA" id="ARBA00022833"/>
    </source>
</evidence>
<dbReference type="RefSeq" id="XP_067713078.1">
    <property type="nucleotide sequence ID" value="XM_067856977.1"/>
</dbReference>
<protein>
    <submittedName>
        <fullName evidence="7">PHD-finger domain-containing protein</fullName>
    </submittedName>
</protein>
<evidence type="ECO:0000256" key="4">
    <source>
        <dbReference type="PROSITE-ProRule" id="PRU00146"/>
    </source>
</evidence>
<evidence type="ECO:0000256" key="1">
    <source>
        <dbReference type="ARBA" id="ARBA00022723"/>
    </source>
</evidence>
<dbReference type="Pfam" id="PF13832">
    <property type="entry name" value="zf-HC5HC2H_2"/>
    <property type="match status" value="3"/>
</dbReference>